<evidence type="ECO:0000256" key="3">
    <source>
        <dbReference type="ARBA" id="ARBA00022989"/>
    </source>
</evidence>
<evidence type="ECO:0000256" key="1">
    <source>
        <dbReference type="ARBA" id="ARBA00004141"/>
    </source>
</evidence>
<dbReference type="Pfam" id="PF01061">
    <property type="entry name" value="ABC2_membrane"/>
    <property type="match status" value="1"/>
</dbReference>
<protein>
    <recommendedName>
        <fullName evidence="6">ABC-2 type transporter transmembrane domain-containing protein</fullName>
    </recommendedName>
</protein>
<dbReference type="GO" id="GO:0016020">
    <property type="term" value="C:membrane"/>
    <property type="evidence" value="ECO:0007669"/>
    <property type="project" value="UniProtKB-SubCell"/>
</dbReference>
<dbReference type="Proteomes" id="UP001465755">
    <property type="component" value="Unassembled WGS sequence"/>
</dbReference>
<name>A0AAW1PGR9_9CHLO</name>
<evidence type="ECO:0000259" key="6">
    <source>
        <dbReference type="Pfam" id="PF01061"/>
    </source>
</evidence>
<evidence type="ECO:0000256" key="5">
    <source>
        <dbReference type="SAM" id="Phobius"/>
    </source>
</evidence>
<gene>
    <name evidence="7" type="ORF">WJX73_002773</name>
</gene>
<organism evidence="7 8">
    <name type="scientific">Symbiochloris irregularis</name>
    <dbReference type="NCBI Taxonomy" id="706552"/>
    <lineage>
        <taxon>Eukaryota</taxon>
        <taxon>Viridiplantae</taxon>
        <taxon>Chlorophyta</taxon>
        <taxon>core chlorophytes</taxon>
        <taxon>Trebouxiophyceae</taxon>
        <taxon>Trebouxiales</taxon>
        <taxon>Trebouxiaceae</taxon>
        <taxon>Symbiochloris</taxon>
    </lineage>
</organism>
<dbReference type="AlphaFoldDB" id="A0AAW1PGR9"/>
<evidence type="ECO:0000313" key="8">
    <source>
        <dbReference type="Proteomes" id="UP001465755"/>
    </source>
</evidence>
<comment type="subcellular location">
    <subcellularLocation>
        <location evidence="1">Membrane</location>
        <topology evidence="1">Multi-pass membrane protein</topology>
    </subcellularLocation>
</comment>
<evidence type="ECO:0000313" key="7">
    <source>
        <dbReference type="EMBL" id="KAK9808007.1"/>
    </source>
</evidence>
<keyword evidence="8" id="KW-1185">Reference proteome</keyword>
<keyword evidence="3 5" id="KW-1133">Transmembrane helix</keyword>
<proteinExistence type="predicted"/>
<evidence type="ECO:0000256" key="4">
    <source>
        <dbReference type="ARBA" id="ARBA00023136"/>
    </source>
</evidence>
<dbReference type="EMBL" id="JALJOQ010000028">
    <property type="protein sequence ID" value="KAK9808007.1"/>
    <property type="molecule type" value="Genomic_DNA"/>
</dbReference>
<feature type="transmembrane region" description="Helical" evidence="5">
    <location>
        <begin position="97"/>
        <end position="118"/>
    </location>
</feature>
<feature type="domain" description="ABC-2 type transporter transmembrane" evidence="6">
    <location>
        <begin position="2"/>
        <end position="54"/>
    </location>
</feature>
<keyword evidence="4 5" id="KW-0472">Membrane</keyword>
<dbReference type="InterPro" id="IPR013525">
    <property type="entry name" value="ABC2_TM"/>
</dbReference>
<reference evidence="7 8" key="1">
    <citation type="journal article" date="2024" name="Nat. Commun.">
        <title>Phylogenomics reveals the evolutionary origins of lichenization in chlorophyte algae.</title>
        <authorList>
            <person name="Puginier C."/>
            <person name="Libourel C."/>
            <person name="Otte J."/>
            <person name="Skaloud P."/>
            <person name="Haon M."/>
            <person name="Grisel S."/>
            <person name="Petersen M."/>
            <person name="Berrin J.G."/>
            <person name="Delaux P.M."/>
            <person name="Dal Grande F."/>
            <person name="Keller J."/>
        </authorList>
    </citation>
    <scope>NUCLEOTIDE SEQUENCE [LARGE SCALE GENOMIC DNA]</scope>
    <source>
        <strain evidence="7 8">SAG 2036</strain>
    </source>
</reference>
<keyword evidence="2 5" id="KW-0812">Transmembrane</keyword>
<accession>A0AAW1PGR9</accession>
<evidence type="ECO:0000256" key="2">
    <source>
        <dbReference type="ARBA" id="ARBA00022692"/>
    </source>
</evidence>
<sequence length="123" mass="14397">MLAAVLAYVIAALSPTMEVANGALPAYVVTLLFFVGLLIRADNQPRYWHWYTYLGERPFCWSAHMNNHFDEHNIIVILDYRILNFYSVEGDNKWVQLGYEAIFFVVFFLFAWAALSFVKHQKR</sequence>
<comment type="caution">
    <text evidence="7">The sequence shown here is derived from an EMBL/GenBank/DDBJ whole genome shotgun (WGS) entry which is preliminary data.</text>
</comment>
<dbReference type="GO" id="GO:0140359">
    <property type="term" value="F:ABC-type transporter activity"/>
    <property type="evidence" value="ECO:0007669"/>
    <property type="project" value="InterPro"/>
</dbReference>